<evidence type="ECO:0000256" key="3">
    <source>
        <dbReference type="ARBA" id="ARBA00004370"/>
    </source>
</evidence>
<feature type="compositionally biased region" description="Polar residues" evidence="7">
    <location>
        <begin position="337"/>
        <end position="355"/>
    </location>
</feature>
<evidence type="ECO:0000313" key="8">
    <source>
        <dbReference type="EMBL" id="CAF9929131.1"/>
    </source>
</evidence>
<evidence type="ECO:0000256" key="7">
    <source>
        <dbReference type="SAM" id="MobiDB-lite"/>
    </source>
</evidence>
<feature type="compositionally biased region" description="Basic residues" evidence="7">
    <location>
        <begin position="571"/>
        <end position="582"/>
    </location>
</feature>
<proteinExistence type="predicted"/>
<dbReference type="GO" id="GO:0005783">
    <property type="term" value="C:endoplasmic reticulum"/>
    <property type="evidence" value="ECO:0007669"/>
    <property type="project" value="UniProtKB-SubCell"/>
</dbReference>
<feature type="region of interest" description="Disordered" evidence="7">
    <location>
        <begin position="432"/>
        <end position="489"/>
    </location>
</feature>
<sequence>MAPWGRAQQPGADDLSTKAKEVKGVGLEVLYEPNDARVNRTDGDLNIIFVSGLDSTGIKPWTHASGITWPLDLLPRDLTDVRILLWSHSTTIGSTSRILDCARGLLSDIRAFHVFQNDFRHKTRTQPIAFVALSSGGNIVKEALSIAIGGPHETTLRNTIGILFLGTPHRCPKQFRSLEKIIRLYRACGFHSAPMFRELLSPEYLENQTQVFVEKLGPYGLSIYSLYENQGTSFPLMKKRLIVDDVAAMIGYPDEEVMPLEAKHRHLGRYRGRSDANYTRVLFCLKSLYISAVTNSSLHPEPADTNVSNGADRDDNPQLPGSENGSSTAVLTPHGSYDTTMNPNMDQFQGRSTAPDQGIHFHASEHGTTQIRTESSSGMSPDNIGDSVNQTQGQLQGLRGAILASDDMHDLPDDGTNGLLTSAFNGEIAASTRPTSLSSGDVKAHSENPLPPTSQRRRLSSEPRLPQSSYSTPDPAMPDSVSMSNNPAWSDSVMKGSQAVLRAASEAAGMTVAEKTAIANACLAGTGLVVAAANPLIAGMSLSVARENLAQANISARAATRSASAGTRSAHYAKKISRSQRHAAKDDFSDDSKDSSDFSDSSNTVKRPATRKQKGRAYPNKYSIHRTDIQRLEELPKPPEDIHDRVQLPTSRSTPPIERVAAQDRPVQAIAYDRSGEASNVDIDETHHQNAAKKEDSNELASPPSQPFQNSADEAMPPFPTSVGFDETHHTAKIDPQEPNTQEQTPREPIPETSTGDEPQQPRIENLVPSQNLNEGATLASEQQETADDTITTNIDSEIPETLNQSSEYSESSLQTSKRDERLARTFVSSFLESPGSGTDMRAVEHDAITDPLDIEPSSLRRGIDPDLGTDDSDRVFEIDVIRGREQSSSKTGTVVSNSDCIS</sequence>
<feature type="region of interest" description="Disordered" evidence="7">
    <location>
        <begin position="558"/>
        <end position="820"/>
    </location>
</feature>
<feature type="compositionally biased region" description="Low complexity" evidence="7">
    <location>
        <begin position="802"/>
        <end position="816"/>
    </location>
</feature>
<dbReference type="Proteomes" id="UP000664521">
    <property type="component" value="Unassembled WGS sequence"/>
</dbReference>
<evidence type="ECO:0000256" key="2">
    <source>
        <dbReference type="ARBA" id="ARBA00004240"/>
    </source>
</evidence>
<name>A0A8H3FQW8_9LECA</name>
<dbReference type="GO" id="GO:0016020">
    <property type="term" value="C:membrane"/>
    <property type="evidence" value="ECO:0007669"/>
    <property type="project" value="UniProtKB-SubCell"/>
</dbReference>
<feature type="compositionally biased region" description="Low complexity" evidence="7">
    <location>
        <begin position="558"/>
        <end position="570"/>
    </location>
</feature>
<dbReference type="OrthoDB" id="427518at2759"/>
<dbReference type="EMBL" id="CAJPDS010000050">
    <property type="protein sequence ID" value="CAF9929131.1"/>
    <property type="molecule type" value="Genomic_DNA"/>
</dbReference>
<keyword evidence="6" id="KW-0472">Membrane</keyword>
<comment type="subcellular location">
    <subcellularLocation>
        <location evidence="2">Endoplasmic reticulum</location>
    </subcellularLocation>
    <subcellularLocation>
        <location evidence="3">Membrane</location>
    </subcellularLocation>
    <subcellularLocation>
        <location evidence="1">Mitochondrion</location>
    </subcellularLocation>
</comment>
<dbReference type="InterPro" id="IPR052374">
    <property type="entry name" value="SERAC1"/>
</dbReference>
<feature type="region of interest" description="Disordered" evidence="7">
    <location>
        <begin position="367"/>
        <end position="386"/>
    </location>
</feature>
<evidence type="ECO:0000256" key="6">
    <source>
        <dbReference type="ARBA" id="ARBA00023136"/>
    </source>
</evidence>
<evidence type="ECO:0000256" key="1">
    <source>
        <dbReference type="ARBA" id="ARBA00004173"/>
    </source>
</evidence>
<feature type="region of interest" description="Disordered" evidence="7">
    <location>
        <begin position="296"/>
        <end position="360"/>
    </location>
</feature>
<keyword evidence="9" id="KW-1185">Reference proteome</keyword>
<feature type="compositionally biased region" description="Basic and acidic residues" evidence="7">
    <location>
        <begin position="583"/>
        <end position="596"/>
    </location>
</feature>
<feature type="compositionally biased region" description="Basic and acidic residues" evidence="7">
    <location>
        <begin position="684"/>
        <end position="697"/>
    </location>
</feature>
<feature type="compositionally biased region" description="Basic and acidic residues" evidence="7">
    <location>
        <begin position="625"/>
        <end position="646"/>
    </location>
</feature>
<dbReference type="AlphaFoldDB" id="A0A8H3FQW8"/>
<evidence type="ECO:0000313" key="9">
    <source>
        <dbReference type="Proteomes" id="UP000664521"/>
    </source>
</evidence>
<dbReference type="PANTHER" id="PTHR48182">
    <property type="entry name" value="PROTEIN SERAC1"/>
    <property type="match status" value="1"/>
</dbReference>
<comment type="caution">
    <text evidence="8">The sequence shown here is derived from an EMBL/GenBank/DDBJ whole genome shotgun (WGS) entry which is preliminary data.</text>
</comment>
<evidence type="ECO:0008006" key="10">
    <source>
        <dbReference type="Google" id="ProtNLM"/>
    </source>
</evidence>
<keyword evidence="4" id="KW-0256">Endoplasmic reticulum</keyword>
<protein>
    <recommendedName>
        <fullName evidence="10">DUF676 domain-containing protein</fullName>
    </recommendedName>
</protein>
<dbReference type="PANTHER" id="PTHR48182:SF2">
    <property type="entry name" value="PROTEIN SERAC1"/>
    <property type="match status" value="1"/>
</dbReference>
<feature type="compositionally biased region" description="Polar residues" evidence="7">
    <location>
        <begin position="319"/>
        <end position="330"/>
    </location>
</feature>
<evidence type="ECO:0000256" key="4">
    <source>
        <dbReference type="ARBA" id="ARBA00022824"/>
    </source>
</evidence>
<feature type="compositionally biased region" description="Polar residues" evidence="7">
    <location>
        <begin position="768"/>
        <end position="796"/>
    </location>
</feature>
<feature type="compositionally biased region" description="Basic and acidic residues" evidence="7">
    <location>
        <begin position="726"/>
        <end position="736"/>
    </location>
</feature>
<keyword evidence="5" id="KW-0496">Mitochondrion</keyword>
<organism evidence="8 9">
    <name type="scientific">Heterodermia speciosa</name>
    <dbReference type="NCBI Taxonomy" id="116794"/>
    <lineage>
        <taxon>Eukaryota</taxon>
        <taxon>Fungi</taxon>
        <taxon>Dikarya</taxon>
        <taxon>Ascomycota</taxon>
        <taxon>Pezizomycotina</taxon>
        <taxon>Lecanoromycetes</taxon>
        <taxon>OSLEUM clade</taxon>
        <taxon>Lecanoromycetidae</taxon>
        <taxon>Caliciales</taxon>
        <taxon>Physciaceae</taxon>
        <taxon>Heterodermia</taxon>
    </lineage>
</organism>
<dbReference type="GO" id="GO:0005739">
    <property type="term" value="C:mitochondrion"/>
    <property type="evidence" value="ECO:0007669"/>
    <property type="project" value="UniProtKB-SubCell"/>
</dbReference>
<reference evidence="8" key="1">
    <citation type="submission" date="2021-03" db="EMBL/GenBank/DDBJ databases">
        <authorList>
            <person name="Tagirdzhanova G."/>
        </authorList>
    </citation>
    <scope>NUCLEOTIDE SEQUENCE</scope>
</reference>
<evidence type="ECO:0000256" key="5">
    <source>
        <dbReference type="ARBA" id="ARBA00023128"/>
    </source>
</evidence>
<gene>
    <name evidence="8" type="ORF">HETSPECPRED_007293</name>
</gene>
<accession>A0A8H3FQW8</accession>